<feature type="transmembrane region" description="Helical" evidence="2">
    <location>
        <begin position="128"/>
        <end position="149"/>
    </location>
</feature>
<organism evidence="3 4">
    <name type="scientific">Acrasis kona</name>
    <dbReference type="NCBI Taxonomy" id="1008807"/>
    <lineage>
        <taxon>Eukaryota</taxon>
        <taxon>Discoba</taxon>
        <taxon>Heterolobosea</taxon>
        <taxon>Tetramitia</taxon>
        <taxon>Eutetramitia</taxon>
        <taxon>Acrasidae</taxon>
        <taxon>Acrasis</taxon>
    </lineage>
</organism>
<keyword evidence="2" id="KW-1133">Transmembrane helix</keyword>
<evidence type="ECO:0000313" key="4">
    <source>
        <dbReference type="Proteomes" id="UP001431209"/>
    </source>
</evidence>
<dbReference type="GO" id="GO:0042910">
    <property type="term" value="F:xenobiotic transmembrane transporter activity"/>
    <property type="evidence" value="ECO:0007669"/>
    <property type="project" value="InterPro"/>
</dbReference>
<dbReference type="EMBL" id="JAOPGA020001462">
    <property type="protein sequence ID" value="KAL0488712.1"/>
    <property type="molecule type" value="Genomic_DNA"/>
</dbReference>
<evidence type="ECO:0000256" key="1">
    <source>
        <dbReference type="ARBA" id="ARBA00010199"/>
    </source>
</evidence>
<protein>
    <submittedName>
        <fullName evidence="3">Uncharacterized protein</fullName>
    </submittedName>
</protein>
<keyword evidence="4" id="KW-1185">Reference proteome</keyword>
<proteinExistence type="inferred from homology"/>
<keyword evidence="2" id="KW-0812">Transmembrane</keyword>
<feature type="transmembrane region" description="Helical" evidence="2">
    <location>
        <begin position="240"/>
        <end position="264"/>
    </location>
</feature>
<comment type="caution">
    <text evidence="3">The sequence shown here is derived from an EMBL/GenBank/DDBJ whole genome shotgun (WGS) entry which is preliminary data.</text>
</comment>
<dbReference type="GO" id="GO:0016020">
    <property type="term" value="C:membrane"/>
    <property type="evidence" value="ECO:0007669"/>
    <property type="project" value="InterPro"/>
</dbReference>
<accession>A0AAW2ZHE6</accession>
<dbReference type="Proteomes" id="UP001431209">
    <property type="component" value="Unassembled WGS sequence"/>
</dbReference>
<dbReference type="GO" id="GO:0015297">
    <property type="term" value="F:antiporter activity"/>
    <property type="evidence" value="ECO:0007669"/>
    <property type="project" value="InterPro"/>
</dbReference>
<evidence type="ECO:0000313" key="3">
    <source>
        <dbReference type="EMBL" id="KAL0488712.1"/>
    </source>
</evidence>
<feature type="transmembrane region" description="Helical" evidence="2">
    <location>
        <begin position="270"/>
        <end position="293"/>
    </location>
</feature>
<name>A0AAW2ZHE6_9EUKA</name>
<dbReference type="InterPro" id="IPR002528">
    <property type="entry name" value="MATE_fam"/>
</dbReference>
<evidence type="ECO:0000256" key="2">
    <source>
        <dbReference type="SAM" id="Phobius"/>
    </source>
</evidence>
<dbReference type="PANTHER" id="PTHR11206">
    <property type="entry name" value="MULTIDRUG RESISTANCE PROTEIN"/>
    <property type="match status" value="1"/>
</dbReference>
<keyword evidence="2" id="KW-0472">Membrane</keyword>
<dbReference type="AlphaFoldDB" id="A0AAW2ZHE6"/>
<comment type="similarity">
    <text evidence="1">Belongs to the multi antimicrobial extrusion (MATE) (TC 2.A.66.1) family.</text>
</comment>
<feature type="transmembrane region" description="Helical" evidence="2">
    <location>
        <begin position="169"/>
        <end position="192"/>
    </location>
</feature>
<dbReference type="Pfam" id="PF01554">
    <property type="entry name" value="MatE"/>
    <property type="match status" value="1"/>
</dbReference>
<dbReference type="NCBIfam" id="TIGR00797">
    <property type="entry name" value="matE"/>
    <property type="match status" value="1"/>
</dbReference>
<gene>
    <name evidence="3" type="ORF">AKO1_015864</name>
</gene>
<sequence length="314" mass="34089">MAIGILSNICNILFNSLLVSGIGYQGLGFDGAPIGTSLARLVMAIAVISIVTFTQYRSKKNKEDVPDILPEMNKEAITEYLRQVVDWVGIKEFFKLAVPSFLMQCLGLWAFQCTAILAARIGEKSVTAHGIVLGLGIQTFMIPATIGVATSIRVGQRLGAQDALGAKRVCYTGIIMGASAMSISGIVIVSIRNVYARLFIDDDAVVEIASKIMILSAYCQIFDGIQAVCGGVLRGTGRQNIGAISLFVSYYLIGTPIGCFLAFYLEWNLLGLYVGLSTGATSLTIFLFLYLYFKVDWEEEVRKALKRVETSDAQ</sequence>
<reference evidence="3 4" key="1">
    <citation type="submission" date="2024-03" db="EMBL/GenBank/DDBJ databases">
        <title>The Acrasis kona genome and developmental transcriptomes reveal deep origins of eukaryotic multicellular pathways.</title>
        <authorList>
            <person name="Sheikh S."/>
            <person name="Fu C.-J."/>
            <person name="Brown M.W."/>
            <person name="Baldauf S.L."/>
        </authorList>
    </citation>
    <scope>NUCLEOTIDE SEQUENCE [LARGE SCALE GENOMIC DNA]</scope>
    <source>
        <strain evidence="3 4">ATCC MYA-3509</strain>
    </source>
</reference>
<feature type="transmembrane region" description="Helical" evidence="2">
    <location>
        <begin position="34"/>
        <end position="53"/>
    </location>
</feature>